<keyword evidence="5" id="KW-0576">Peroxisome</keyword>
<feature type="transmembrane region" description="Helical" evidence="7">
    <location>
        <begin position="158"/>
        <end position="177"/>
    </location>
</feature>
<evidence type="ECO:0000313" key="10">
    <source>
        <dbReference type="Proteomes" id="UP000644660"/>
    </source>
</evidence>
<evidence type="ECO:0000256" key="1">
    <source>
        <dbReference type="ARBA" id="ARBA00004585"/>
    </source>
</evidence>
<evidence type="ECO:0000256" key="2">
    <source>
        <dbReference type="ARBA" id="ARBA00022692"/>
    </source>
</evidence>
<evidence type="ECO:0000313" key="9">
    <source>
        <dbReference type="EMBL" id="CAB4256010.1"/>
    </source>
</evidence>
<name>A0A8H2VI76_9SACH</name>
<reference evidence="9 10" key="1">
    <citation type="submission" date="2020-05" db="EMBL/GenBank/DDBJ databases">
        <authorList>
            <person name="Casaregola S."/>
            <person name="Devillers H."/>
            <person name="Grondin C."/>
        </authorList>
    </citation>
    <scope>NUCLEOTIDE SEQUENCE [LARGE SCALE GENOMIC DNA]</scope>
    <source>
        <strain evidence="9 10">CLIB 1767</strain>
    </source>
</reference>
<gene>
    <name evidence="9" type="ORF">KABA2_08S01188</name>
</gene>
<comment type="subcellular location">
    <subcellularLocation>
        <location evidence="1">Peroxisome membrane</location>
        <topology evidence="1">Multi-pass membrane protein</topology>
    </subcellularLocation>
</comment>
<dbReference type="RefSeq" id="XP_041407854.1">
    <property type="nucleotide sequence ID" value="XM_041551920.1"/>
</dbReference>
<dbReference type="Pfam" id="PF06398">
    <property type="entry name" value="Pex24p"/>
    <property type="match status" value="1"/>
</dbReference>
<evidence type="ECO:0000259" key="8">
    <source>
        <dbReference type="Pfam" id="PF06398"/>
    </source>
</evidence>
<feature type="compositionally biased region" description="Basic and acidic residues" evidence="6">
    <location>
        <begin position="52"/>
        <end position="76"/>
    </location>
</feature>
<dbReference type="GO" id="GO:0005778">
    <property type="term" value="C:peroxisomal membrane"/>
    <property type="evidence" value="ECO:0007669"/>
    <property type="project" value="UniProtKB-SubCell"/>
</dbReference>
<evidence type="ECO:0000256" key="6">
    <source>
        <dbReference type="SAM" id="MobiDB-lite"/>
    </source>
</evidence>
<dbReference type="InterPro" id="IPR052816">
    <property type="entry name" value="Peroxisomal_Membrane_PEX28-32"/>
</dbReference>
<feature type="region of interest" description="Disordered" evidence="6">
    <location>
        <begin position="1"/>
        <end position="79"/>
    </location>
</feature>
<organism evidence="9 10">
    <name type="scientific">Maudiozyma barnettii</name>
    <dbReference type="NCBI Taxonomy" id="61262"/>
    <lineage>
        <taxon>Eukaryota</taxon>
        <taxon>Fungi</taxon>
        <taxon>Dikarya</taxon>
        <taxon>Ascomycota</taxon>
        <taxon>Saccharomycotina</taxon>
        <taxon>Saccharomycetes</taxon>
        <taxon>Saccharomycetales</taxon>
        <taxon>Saccharomycetaceae</taxon>
        <taxon>Maudiozyma</taxon>
    </lineage>
</organism>
<feature type="transmembrane region" description="Helical" evidence="7">
    <location>
        <begin position="272"/>
        <end position="291"/>
    </location>
</feature>
<comment type="caution">
    <text evidence="9">The sequence shown here is derived from an EMBL/GenBank/DDBJ whole genome shotgun (WGS) entry which is preliminary data.</text>
</comment>
<dbReference type="Proteomes" id="UP000644660">
    <property type="component" value="Unassembled WGS sequence"/>
</dbReference>
<keyword evidence="2 7" id="KW-0812">Transmembrane</keyword>
<dbReference type="PANTHER" id="PTHR28304:SF2">
    <property type="entry name" value="PEROXISOMAL MEMBRANE PROTEIN PEX29"/>
    <property type="match status" value="1"/>
</dbReference>
<feature type="transmembrane region" description="Helical" evidence="7">
    <location>
        <begin position="297"/>
        <end position="315"/>
    </location>
</feature>
<feature type="transmembrane region" description="Helical" evidence="7">
    <location>
        <begin position="183"/>
        <end position="199"/>
    </location>
</feature>
<sequence length="573" mass="65944">MDSVTNFFWNEETQSNDPKTMVTPVNGQDNTFKQRNVASSDNTPLKKQTTRNSEESKDGNSKNNKDRNKSVVEGTKDGSTSLQQMMADTLVEKVIKMALPPTSDYSRINIEQRTVFSKTRPSMSVQIMSNNFILMNSRLSIPFIMINEIIRLMSWENVPFTLCILMVLTFAILKPLVAATSGPLFYILFGIMVPKYMYVHKPNKIKNLKNNNTPAQGPALRKPVIPEPVPELSQEFVLNLTDLQNHMLLYVWLYDNINSCLSSFAYFTNEQISCLVFVVLLFIAIINLLFIENIANWVPIKFILVLLLWGFIVAMHPINRELILKQINSEETRLKTLSFITSYETLINQHLRYVEAKENKLVKVYEIQKYRETYKEWRTIGFSNDDYCLFSDLRIKELSISDYCSKLLDDVLPPTDWEWIPGSSWVLDLNPHEWVEDNFIQNVEIDSETKWVYDVDFDGFRGKYRRRMWTNMVTRTIETKDNCVNNIEKDDGEQVIEEVVNPLRDVISNRESSFHGVTRGSLAGAHNSSMISEGNKMNDSLLMEGDETVDSSLTNDGSFNGINDMTDFLNTAV</sequence>
<evidence type="ECO:0000256" key="3">
    <source>
        <dbReference type="ARBA" id="ARBA00022989"/>
    </source>
</evidence>
<dbReference type="OrthoDB" id="74314at2759"/>
<protein>
    <submittedName>
        <fullName evidence="9">Similar to Saccharomyces cerevisiae YDR479C PEX29 Peroxisomal integral membrane peroxin, involved in the regulation of peroxisomal size, number and distribution</fullName>
    </submittedName>
</protein>
<dbReference type="EMBL" id="CAEFZW010000008">
    <property type="protein sequence ID" value="CAB4256010.1"/>
    <property type="molecule type" value="Genomic_DNA"/>
</dbReference>
<evidence type="ECO:0000256" key="7">
    <source>
        <dbReference type="SAM" id="Phobius"/>
    </source>
</evidence>
<dbReference type="AlphaFoldDB" id="A0A8H2VI76"/>
<accession>A0A8H2VI76</accession>
<keyword evidence="10" id="KW-1185">Reference proteome</keyword>
<proteinExistence type="predicted"/>
<feature type="domain" description="TECPR1-like DysF" evidence="8">
    <location>
        <begin position="123"/>
        <end position="470"/>
    </location>
</feature>
<keyword evidence="4 7" id="KW-0472">Membrane</keyword>
<evidence type="ECO:0000256" key="5">
    <source>
        <dbReference type="ARBA" id="ARBA00023140"/>
    </source>
</evidence>
<evidence type="ECO:0000256" key="4">
    <source>
        <dbReference type="ARBA" id="ARBA00023136"/>
    </source>
</evidence>
<feature type="compositionally biased region" description="Polar residues" evidence="6">
    <location>
        <begin position="1"/>
        <end position="51"/>
    </location>
</feature>
<dbReference type="InterPro" id="IPR010482">
    <property type="entry name" value="TECPR1-like_DysF"/>
</dbReference>
<keyword evidence="3 7" id="KW-1133">Transmembrane helix</keyword>
<dbReference type="GeneID" id="64859077"/>
<dbReference type="PANTHER" id="PTHR28304">
    <property type="entry name" value="PEROXISOMAL MEMBRANE PROTEIN PEX29"/>
    <property type="match status" value="1"/>
</dbReference>
<dbReference type="GO" id="GO:0007031">
    <property type="term" value="P:peroxisome organization"/>
    <property type="evidence" value="ECO:0007669"/>
    <property type="project" value="UniProtKB-ARBA"/>
</dbReference>